<dbReference type="Proteomes" id="UP000231658">
    <property type="component" value="Unassembled WGS sequence"/>
</dbReference>
<name>A0A1C3RH99_9PROT</name>
<sequence>MKPPIKFKPLMVLASVIGVAYPFAVYFGLQVFTPLAISMGLMVFLGFRIVLQWHDKKETIHLVSLGLTICVVGILAFVDSMLAVKSYPIALCLSLAAVFGYSLIHSPTIIERFARMMEPDLNESGVRYTRNVTIIWIIFFILNACISLWTALYTGLETWTFYNGFLSYIFMGCLFAVEFVVRQFVKKKHVGTHS</sequence>
<keyword evidence="1" id="KW-0812">Transmembrane</keyword>
<feature type="transmembrane region" description="Helical" evidence="1">
    <location>
        <begin position="88"/>
        <end position="110"/>
    </location>
</feature>
<feature type="transmembrane region" description="Helical" evidence="1">
    <location>
        <begin position="131"/>
        <end position="153"/>
    </location>
</feature>
<reference evidence="2 3" key="1">
    <citation type="submission" date="2016-07" db="EMBL/GenBank/DDBJ databases">
        <authorList>
            <person name="Lefevre C.T."/>
        </authorList>
    </citation>
    <scope>NUCLEOTIDE SEQUENCE [LARGE SCALE GENOMIC DNA]</scope>
    <source>
        <strain evidence="2">PR1</strain>
    </source>
</reference>
<dbReference type="EMBL" id="FLYE01000023">
    <property type="protein sequence ID" value="SCA56655.1"/>
    <property type="molecule type" value="Genomic_DNA"/>
</dbReference>
<feature type="transmembrane region" description="Helical" evidence="1">
    <location>
        <begin position="159"/>
        <end position="181"/>
    </location>
</feature>
<evidence type="ECO:0000256" key="1">
    <source>
        <dbReference type="SAM" id="Phobius"/>
    </source>
</evidence>
<dbReference type="AlphaFoldDB" id="A0A1C3RH99"/>
<gene>
    <name evidence="2" type="ORF">MTBPR1_30025</name>
</gene>
<dbReference type="RefSeq" id="WP_069188746.1">
    <property type="nucleotide sequence ID" value="NZ_FLYE01000023.1"/>
</dbReference>
<keyword evidence="1" id="KW-0472">Membrane</keyword>
<feature type="transmembrane region" description="Helical" evidence="1">
    <location>
        <begin position="63"/>
        <end position="82"/>
    </location>
</feature>
<protein>
    <submittedName>
        <fullName evidence="2">Putative membrane protein</fullName>
    </submittedName>
</protein>
<accession>A0A1C3RH99</accession>
<feature type="transmembrane region" description="Helical" evidence="1">
    <location>
        <begin position="35"/>
        <end position="51"/>
    </location>
</feature>
<keyword evidence="3" id="KW-1185">Reference proteome</keyword>
<evidence type="ECO:0000313" key="2">
    <source>
        <dbReference type="EMBL" id="SCA56655.1"/>
    </source>
</evidence>
<dbReference type="OrthoDB" id="8537043at2"/>
<proteinExistence type="predicted"/>
<dbReference type="STRING" id="1867952.MTBPR1_30025"/>
<feature type="transmembrane region" description="Helical" evidence="1">
    <location>
        <begin position="12"/>
        <end position="29"/>
    </location>
</feature>
<organism evidence="2 3">
    <name type="scientific">Candidatus Terasakiella magnetica</name>
    <dbReference type="NCBI Taxonomy" id="1867952"/>
    <lineage>
        <taxon>Bacteria</taxon>
        <taxon>Pseudomonadati</taxon>
        <taxon>Pseudomonadota</taxon>
        <taxon>Alphaproteobacteria</taxon>
        <taxon>Rhodospirillales</taxon>
        <taxon>Terasakiellaceae</taxon>
        <taxon>Terasakiella</taxon>
    </lineage>
</organism>
<evidence type="ECO:0000313" key="3">
    <source>
        <dbReference type="Proteomes" id="UP000231658"/>
    </source>
</evidence>
<keyword evidence="1" id="KW-1133">Transmembrane helix</keyword>